<name>A0ACB7PPI7_9PEZI</name>
<evidence type="ECO:0000313" key="1">
    <source>
        <dbReference type="EMBL" id="KAH6641692.1"/>
    </source>
</evidence>
<organism evidence="1 2">
    <name type="scientific">Chaetomium tenue</name>
    <dbReference type="NCBI Taxonomy" id="1854479"/>
    <lineage>
        <taxon>Eukaryota</taxon>
        <taxon>Fungi</taxon>
        <taxon>Dikarya</taxon>
        <taxon>Ascomycota</taxon>
        <taxon>Pezizomycotina</taxon>
        <taxon>Sordariomycetes</taxon>
        <taxon>Sordariomycetidae</taxon>
        <taxon>Sordariales</taxon>
        <taxon>Chaetomiaceae</taxon>
        <taxon>Chaetomium</taxon>
    </lineage>
</organism>
<evidence type="ECO:0000313" key="2">
    <source>
        <dbReference type="Proteomes" id="UP000724584"/>
    </source>
</evidence>
<reference evidence="1 2" key="1">
    <citation type="journal article" date="2021" name="Nat. Commun.">
        <title>Genetic determinants of endophytism in the Arabidopsis root mycobiome.</title>
        <authorList>
            <person name="Mesny F."/>
            <person name="Miyauchi S."/>
            <person name="Thiergart T."/>
            <person name="Pickel B."/>
            <person name="Atanasova L."/>
            <person name="Karlsson M."/>
            <person name="Huettel B."/>
            <person name="Barry K.W."/>
            <person name="Haridas S."/>
            <person name="Chen C."/>
            <person name="Bauer D."/>
            <person name="Andreopoulos W."/>
            <person name="Pangilinan J."/>
            <person name="LaButti K."/>
            <person name="Riley R."/>
            <person name="Lipzen A."/>
            <person name="Clum A."/>
            <person name="Drula E."/>
            <person name="Henrissat B."/>
            <person name="Kohler A."/>
            <person name="Grigoriev I.V."/>
            <person name="Martin F.M."/>
            <person name="Hacquard S."/>
        </authorList>
    </citation>
    <scope>NUCLEOTIDE SEQUENCE [LARGE SCALE GENOMIC DNA]</scope>
    <source>
        <strain evidence="1 2">MPI-SDFR-AT-0079</strain>
    </source>
</reference>
<dbReference type="EMBL" id="JAGIZQ010000002">
    <property type="protein sequence ID" value="KAH6641692.1"/>
    <property type="molecule type" value="Genomic_DNA"/>
</dbReference>
<keyword evidence="2" id="KW-1185">Reference proteome</keyword>
<sequence>MDGCGTVDNPVTVEAYVNDGKPEHIIGVVLTGPPEERGRTYGRWLRYQIQANVDWHKGHPHLPSWATCVKMAEENYLPGLREYWPGGWRELQGMSETSGVPIAHLVVLNARDDLAAFVPSNERASESTSVFFPDRATANNTPIVAQSWTSAGPPGNTELLVCIKIKYPIDESRADIIMVTEAGRISGSGMNAKGMVATGNRLFSTDDGWGTNLAWLFPRTCFERLVLEYNDVETLPLMPDDTPGNTSRHIFAVEKTGRYTSLELGPEHIFSHRADVIVHGNHFQSFDAFCHRRELQDRYRGKYSQARVSRFNELIKRNKAGVSRQQIVDMFSDHKGSPESICQHVGGAVDCSTMAFVMFDMKRRVISLCKGPPCSAAMSHFTFDGGETHVADNKRLGSTKAGAMGSKSDSADTKEETNANIDARVEAVSEAVCAPSPSPTPARDPTA</sequence>
<protein>
    <submittedName>
        <fullName evidence="1">Uncharacterized protein</fullName>
    </submittedName>
</protein>
<comment type="caution">
    <text evidence="1">The sequence shown here is derived from an EMBL/GenBank/DDBJ whole genome shotgun (WGS) entry which is preliminary data.</text>
</comment>
<proteinExistence type="predicted"/>
<dbReference type="Proteomes" id="UP000724584">
    <property type="component" value="Unassembled WGS sequence"/>
</dbReference>
<accession>A0ACB7PPI7</accession>
<gene>
    <name evidence="1" type="ORF">F5144DRAFT_643229</name>
</gene>